<evidence type="ECO:0000313" key="3">
    <source>
        <dbReference type="Proteomes" id="UP001189429"/>
    </source>
</evidence>
<name>A0ABN9ST09_9DINO</name>
<feature type="region of interest" description="Disordered" evidence="1">
    <location>
        <begin position="1112"/>
        <end position="1140"/>
    </location>
</feature>
<accession>A0ABN9ST09</accession>
<feature type="non-terminal residue" evidence="2">
    <location>
        <position position="1"/>
    </location>
</feature>
<feature type="region of interest" description="Disordered" evidence="1">
    <location>
        <begin position="342"/>
        <end position="411"/>
    </location>
</feature>
<evidence type="ECO:0000313" key="2">
    <source>
        <dbReference type="EMBL" id="CAK0835366.1"/>
    </source>
</evidence>
<keyword evidence="3" id="KW-1185">Reference proteome</keyword>
<organism evidence="2 3">
    <name type="scientific">Prorocentrum cordatum</name>
    <dbReference type="NCBI Taxonomy" id="2364126"/>
    <lineage>
        <taxon>Eukaryota</taxon>
        <taxon>Sar</taxon>
        <taxon>Alveolata</taxon>
        <taxon>Dinophyceae</taxon>
        <taxon>Prorocentrales</taxon>
        <taxon>Prorocentraceae</taxon>
        <taxon>Prorocentrum</taxon>
    </lineage>
</organism>
<feature type="compositionally biased region" description="Gly residues" evidence="1">
    <location>
        <begin position="1131"/>
        <end position="1140"/>
    </location>
</feature>
<proteinExistence type="predicted"/>
<sequence>ADRAGPAAMSGDGTGAPRRRVYWVCQCKEWNWCDRRATCKSCGKEAPAWAKRLRAAQLPQADGEGFVQQPRGRSHQRAARRAGDASRTASAASTVPSSAPNSRGRPRGGVKPPPWREERGEQPEEPASSLERRLEEAQARISSLREAVAMEETGEAFQREARAALLAAEASAERAEAELREAQRLGRPPHAVLHGGANAMQKVEKQIAATRAKREQAVQRADSLRGRIAAIQEELAETESEVEDFDSLLVKLEGSKAQTARQALQRAIEVCGGQQPLETAVGGLVTQVSQLGEMLGRNADGVAPRLLEIMGIIATQSAAISDMLHPAAPAAAASRWADGLGGDGLAVDDEEGAPAPAAGASAPAVQRSPAEAAGQQVRPCPPTQRASPAVGPYGPAAARGQSGAACGAWPQPGKAERRILEDARDEHEDGQARVGRAVPASAKVAGLLRACFDVLDAYGNACDRALEVLEAYITRGDAHLIAEDRALDLDPPMLITDCTLHSLAGWLHSGELPPPILRGALEATAPRQASAAEPWAHRDFPVDAAVLTLGSFGWHFRSERGLITDVRDMTLTGRRELGPEASLGARCASGWLELRKLASAPSGCGSAFWVACRELVGPGGELGERQRSGLVSHLTNAHWPQARLHSKFECPMLAAPLSDSVSPALAWSAMRVRPLGVAAGEVVARRWWSATPPQGPRADAMSCWRTCRPPDVKPNGKLCVDGSSVDQRLYAWGRAGWAFAQCDDDGSLVAGAYVTVRRALPPQQAARGGEGFAVWKNVIYAGPAVEEVLIGGRGAAKSQHRELAYATGPTNANAHPWRSPAALGPGGSRASKVAAHGNRQAVLGGLRTEAQWCGALRARGSAELGARLRAEAAVARRDTAEKDSDCLLVSDERQWARFADLEEQAEQATAGRPTEQQPRVESFRSAASAVGLSFTTAGAGHLGHSLAYALCDAGEEFQELVACSRCGAYMVLGGRAGGRPKLKEPCIGARAIGQRSQRRLWARGLHPGGRPRGGVQQRMEKGAEFPALGLQGPLAPSAQEAFLAWLGIVVEEGPPPAGGRSAAAPGHAGGREQGPTSRPTAAAQQVLAGVDPRVAMLAACGPIEQCLAERALAASSTAEDRRVRPRRGRGLSPGGVCSGE</sequence>
<feature type="compositionally biased region" description="Low complexity" evidence="1">
    <location>
        <begin position="353"/>
        <end position="365"/>
    </location>
</feature>
<feature type="region of interest" description="Disordered" evidence="1">
    <location>
        <begin position="1056"/>
        <end position="1082"/>
    </location>
</feature>
<dbReference type="EMBL" id="CAUYUJ010013058">
    <property type="protein sequence ID" value="CAK0835366.1"/>
    <property type="molecule type" value="Genomic_DNA"/>
</dbReference>
<protein>
    <recommendedName>
        <fullName evidence="4">RanBP2-type domain-containing protein</fullName>
    </recommendedName>
</protein>
<reference evidence="2" key="1">
    <citation type="submission" date="2023-10" db="EMBL/GenBank/DDBJ databases">
        <authorList>
            <person name="Chen Y."/>
            <person name="Shah S."/>
            <person name="Dougan E. K."/>
            <person name="Thang M."/>
            <person name="Chan C."/>
        </authorList>
    </citation>
    <scope>NUCLEOTIDE SEQUENCE [LARGE SCALE GENOMIC DNA]</scope>
</reference>
<feature type="region of interest" description="Disordered" evidence="1">
    <location>
        <begin position="809"/>
        <end position="831"/>
    </location>
</feature>
<gene>
    <name evidence="2" type="ORF">PCOR1329_LOCUS32332</name>
</gene>
<comment type="caution">
    <text evidence="2">The sequence shown here is derived from an EMBL/GenBank/DDBJ whole genome shotgun (WGS) entry which is preliminary data.</text>
</comment>
<dbReference type="Proteomes" id="UP001189429">
    <property type="component" value="Unassembled WGS sequence"/>
</dbReference>
<feature type="region of interest" description="Disordered" evidence="1">
    <location>
        <begin position="62"/>
        <end position="136"/>
    </location>
</feature>
<evidence type="ECO:0000256" key="1">
    <source>
        <dbReference type="SAM" id="MobiDB-lite"/>
    </source>
</evidence>
<feature type="compositionally biased region" description="Low complexity" evidence="1">
    <location>
        <begin position="85"/>
        <end position="103"/>
    </location>
</feature>
<evidence type="ECO:0008006" key="4">
    <source>
        <dbReference type="Google" id="ProtNLM"/>
    </source>
</evidence>